<accession>A0A1X7TD95</accession>
<protein>
    <submittedName>
        <fullName evidence="1">Uncharacterized protein</fullName>
    </submittedName>
</protein>
<organism evidence="1">
    <name type="scientific">Amphimedon queenslandica</name>
    <name type="common">Sponge</name>
    <dbReference type="NCBI Taxonomy" id="400682"/>
    <lineage>
        <taxon>Eukaryota</taxon>
        <taxon>Metazoa</taxon>
        <taxon>Porifera</taxon>
        <taxon>Demospongiae</taxon>
        <taxon>Heteroscleromorpha</taxon>
        <taxon>Haplosclerida</taxon>
        <taxon>Niphatidae</taxon>
        <taxon>Amphimedon</taxon>
    </lineage>
</organism>
<reference evidence="1" key="1">
    <citation type="submission" date="2017-05" db="UniProtKB">
        <authorList>
            <consortium name="EnsemblMetazoa"/>
        </authorList>
    </citation>
    <scope>IDENTIFICATION</scope>
</reference>
<dbReference type="OrthoDB" id="361242at2759"/>
<evidence type="ECO:0000313" key="1">
    <source>
        <dbReference type="EnsemblMetazoa" id="Aqu2.1.12558_001"/>
    </source>
</evidence>
<name>A0A1X7TD95_AMPQE</name>
<proteinExistence type="predicted"/>
<dbReference type="EnsemblMetazoa" id="Aqu2.1.12558_001">
    <property type="protein sequence ID" value="Aqu2.1.12558_001"/>
    <property type="gene ID" value="Aqu2.1.12558"/>
</dbReference>
<dbReference type="AlphaFoldDB" id="A0A1X7TD95"/>
<sequence length="137" mass="15542">MASGSSEGEGSDIRWDTAFRRDLRQELRENLLETQRTREVMSNPDVLLKQLEEGDKLYDRVTLPREAAIDSKHFKLLSEIARCQSQGSRGELVHFNEQVYCEKLLSLMGGGLDSPPDWTVLGKLFIKSFKVAPTTQV</sequence>
<dbReference type="STRING" id="400682.A0A1X7TD95"/>
<dbReference type="InParanoid" id="A0A1X7TD95"/>